<organism evidence="1 2">
    <name type="scientific">Drosophila pseudoobscura pseudoobscura</name>
    <name type="common">Fruit fly</name>
    <dbReference type="NCBI Taxonomy" id="46245"/>
    <lineage>
        <taxon>Eukaryota</taxon>
        <taxon>Metazoa</taxon>
        <taxon>Ecdysozoa</taxon>
        <taxon>Arthropoda</taxon>
        <taxon>Hexapoda</taxon>
        <taxon>Insecta</taxon>
        <taxon>Pterygota</taxon>
        <taxon>Neoptera</taxon>
        <taxon>Endopterygota</taxon>
        <taxon>Diptera</taxon>
        <taxon>Brachycera</taxon>
        <taxon>Muscomorpha</taxon>
        <taxon>Ephydroidea</taxon>
        <taxon>Drosophilidae</taxon>
        <taxon>Drosophila</taxon>
        <taxon>Sophophora</taxon>
    </lineage>
</organism>
<gene>
    <name evidence="2" type="primary">LOC6900709</name>
</gene>
<accession>A0A6I8V0W5</accession>
<dbReference type="RefSeq" id="XP_002135072.2">
    <property type="nucleotide sequence ID" value="XM_002135036.3"/>
</dbReference>
<protein>
    <submittedName>
        <fullName evidence="2">Uncharacterized protein</fullName>
    </submittedName>
</protein>
<keyword evidence="1" id="KW-1185">Reference proteome</keyword>
<dbReference type="KEGG" id="dpo:6900709"/>
<sequence>MSLLAVASTKQIHLTASRVGRWLRCSSVDIFEQYPVPVKMMNIFFFVGTSCSSGQESGNCLNINNKLVHGLVLLLACILLGANINSASFAPGTVLDIMLGETTVEQLKYIPLADGYEFGYTLPNGAHRDEIGKVLSGTSAAKDLENANNLARNHRPSRENGLKVRKLSGKSLASLAG</sequence>
<evidence type="ECO:0000313" key="1">
    <source>
        <dbReference type="Proteomes" id="UP000001819"/>
    </source>
</evidence>
<dbReference type="Proteomes" id="UP000001819">
    <property type="component" value="Chromosome X"/>
</dbReference>
<reference evidence="2" key="1">
    <citation type="submission" date="2025-08" db="UniProtKB">
        <authorList>
            <consortium name="RefSeq"/>
        </authorList>
    </citation>
    <scope>IDENTIFICATION</scope>
    <source>
        <strain evidence="2">MV-25-SWS-2005</strain>
        <tissue evidence="2">Whole body</tissue>
    </source>
</reference>
<dbReference type="AlphaFoldDB" id="A0A6I8V0W5"/>
<evidence type="ECO:0000313" key="2">
    <source>
        <dbReference type="RefSeq" id="XP_002135072.2"/>
    </source>
</evidence>
<proteinExistence type="predicted"/>
<name>A0A6I8V0W5_DROPS</name>
<dbReference type="InParanoid" id="A0A6I8V0W5"/>